<dbReference type="Proteomes" id="UP000254937">
    <property type="component" value="Unassembled WGS sequence"/>
</dbReference>
<sequence length="271" mass="29714">MSSVLLRDTISSRNLLCQIFAMTSSHILKACLWLLCFLANVSVVLTQAAPEITEAPQLIHARAELTYWQNWASIGGSYLTGIAAIGGAAAAYIAAKSSAASCATTIYILESSKRSDEPIGVEAMSINLAESGYVPIGEWYHHDNGTQTFEGIFSNGEVRIDNVYVSGNYTGGHFSLERTTSTAIDKRTTWAHKKVAFEYHSHVGVCKTRLTKAQLKEAAEKQLTQMSNNKDKCSCWTYTGGHGWYGEVKFMEIYDGDVMSGACYERKCNAT</sequence>
<gene>
    <name evidence="1" type="ORF">M752DRAFT_305881</name>
</gene>
<reference evidence="1 2" key="1">
    <citation type="submission" date="2018-07" db="EMBL/GenBank/DDBJ databases">
        <title>Section-level genome sequencing of Aspergillus section Nigri to investigate inter- and intra-species variation.</title>
        <authorList>
            <consortium name="DOE Joint Genome Institute"/>
            <person name="Vesth T.C."/>
            <person name="Nybo J.L."/>
            <person name="Theobald S."/>
            <person name="Frisvad J.C."/>
            <person name="Larsen T.O."/>
            <person name="Nielsen K.F."/>
            <person name="Hoof J.B."/>
            <person name="Brandl J."/>
            <person name="Salamov A."/>
            <person name="Riley R."/>
            <person name="Gladden J.M."/>
            <person name="Phatale P."/>
            <person name="Nielsen M.T."/>
            <person name="Lyhne E.K."/>
            <person name="Kogle M.E."/>
            <person name="Strasser K."/>
            <person name="McDonnell E."/>
            <person name="Barry K."/>
            <person name="Clum A."/>
            <person name="Chen C."/>
            <person name="Nolan M."/>
            <person name="Sandor L."/>
            <person name="Kuo A."/>
            <person name="Lipzen A."/>
            <person name="Hainaut M."/>
            <person name="Drula E."/>
            <person name="Tsang A."/>
            <person name="Magnuson J.K."/>
            <person name="Henrissat B."/>
            <person name="Wiebenga A."/>
            <person name="Simmons B.A."/>
            <person name="Makela M.R."/>
            <person name="De vries R.P."/>
            <person name="Grigoriev I.V."/>
            <person name="Mortensen U.H."/>
            <person name="Baker S.E."/>
            <person name="Andersen M.R."/>
        </authorList>
    </citation>
    <scope>NUCLEOTIDE SEQUENCE [LARGE SCALE GENOMIC DNA]</scope>
    <source>
        <strain evidence="1 2">ATCC 13157</strain>
    </source>
</reference>
<organism evidence="1 2">
    <name type="scientific">Aspergillus phoenicis ATCC 13157</name>
    <dbReference type="NCBI Taxonomy" id="1353007"/>
    <lineage>
        <taxon>Eukaryota</taxon>
        <taxon>Fungi</taxon>
        <taxon>Dikarya</taxon>
        <taxon>Ascomycota</taxon>
        <taxon>Pezizomycotina</taxon>
        <taxon>Eurotiomycetes</taxon>
        <taxon>Eurotiomycetidae</taxon>
        <taxon>Eurotiales</taxon>
        <taxon>Aspergillaceae</taxon>
        <taxon>Aspergillus</taxon>
    </lineage>
</organism>
<keyword evidence="2" id="KW-1185">Reference proteome</keyword>
<evidence type="ECO:0000313" key="2">
    <source>
        <dbReference type="Proteomes" id="UP000254937"/>
    </source>
</evidence>
<dbReference type="EMBL" id="KZ851845">
    <property type="protein sequence ID" value="RDK46669.1"/>
    <property type="molecule type" value="Genomic_DNA"/>
</dbReference>
<proteinExistence type="predicted"/>
<evidence type="ECO:0000313" key="1">
    <source>
        <dbReference type="EMBL" id="RDK46669.1"/>
    </source>
</evidence>
<protein>
    <submittedName>
        <fullName evidence="1">Uncharacterized protein</fullName>
    </submittedName>
</protein>
<accession>A0A370PWV4</accession>
<dbReference type="AlphaFoldDB" id="A0A370PWV4"/>
<name>A0A370PWV4_ASPPH</name>